<dbReference type="AlphaFoldDB" id="A0A0C9SJY9"/>
<dbReference type="PANTHER" id="PTHR45728:SF3">
    <property type="entry name" value="ACETYL-COA CARBOXYLASE"/>
    <property type="match status" value="1"/>
</dbReference>
<dbReference type="GO" id="GO:0005739">
    <property type="term" value="C:mitochondrion"/>
    <property type="evidence" value="ECO:0007669"/>
    <property type="project" value="TreeGrafter"/>
</dbReference>
<dbReference type="OrthoDB" id="14612at2759"/>
<gene>
    <name evidence="5" type="ORF">PLICRDRAFT_181000</name>
</gene>
<evidence type="ECO:0000259" key="4">
    <source>
        <dbReference type="PROSITE" id="PS50979"/>
    </source>
</evidence>
<sequence length="228" mass="24666">MRFICLITHSPRTRQIDFLRTTRTLLPHPTLAHSPLTARTYSPLTTHGTHPLTAPDTAPLLAHDAAPVAAHDPNPRAAHHANSFAAHDANLPTAHEAAPFPADDVDDVVRTLHSTNMLVHTCAFTRLPVPSVRLSCSKTRHKDLKVNAESLNTSAWPDRYIEVPGGSNNCANVDLIVDVAERAGVHAVWAGWGHASENPRLSESLAASKNKIVFIGPPRSAMRSLGDI</sequence>
<dbReference type="EMBL" id="KN832630">
    <property type="protein sequence ID" value="KII82816.1"/>
    <property type="molecule type" value="Genomic_DNA"/>
</dbReference>
<evidence type="ECO:0000256" key="2">
    <source>
        <dbReference type="ARBA" id="ARBA00022741"/>
    </source>
</evidence>
<dbReference type="SUPFAM" id="SSF52440">
    <property type="entry name" value="PreATP-grasp domain"/>
    <property type="match status" value="1"/>
</dbReference>
<name>A0A0C9SJY9_PLICR</name>
<protein>
    <recommendedName>
        <fullName evidence="4">Biotin carboxylation domain-containing protein</fullName>
    </recommendedName>
</protein>
<evidence type="ECO:0000313" key="5">
    <source>
        <dbReference type="EMBL" id="KII82816.1"/>
    </source>
</evidence>
<proteinExistence type="predicted"/>
<dbReference type="PROSITE" id="PS50979">
    <property type="entry name" value="BC"/>
    <property type="match status" value="1"/>
</dbReference>
<dbReference type="InterPro" id="IPR011764">
    <property type="entry name" value="Biotin_carboxylation_dom"/>
</dbReference>
<dbReference type="GO" id="GO:0003989">
    <property type="term" value="F:acetyl-CoA carboxylase activity"/>
    <property type="evidence" value="ECO:0007669"/>
    <property type="project" value="InterPro"/>
</dbReference>
<keyword evidence="1" id="KW-0436">Ligase</keyword>
<reference evidence="5 6" key="1">
    <citation type="submission" date="2014-06" db="EMBL/GenBank/DDBJ databases">
        <title>Evolutionary Origins and Diversification of the Mycorrhizal Mutualists.</title>
        <authorList>
            <consortium name="DOE Joint Genome Institute"/>
            <consortium name="Mycorrhizal Genomics Consortium"/>
            <person name="Kohler A."/>
            <person name="Kuo A."/>
            <person name="Nagy L.G."/>
            <person name="Floudas D."/>
            <person name="Copeland A."/>
            <person name="Barry K.W."/>
            <person name="Cichocki N."/>
            <person name="Veneault-Fourrey C."/>
            <person name="LaButti K."/>
            <person name="Lindquist E.A."/>
            <person name="Lipzen A."/>
            <person name="Lundell T."/>
            <person name="Morin E."/>
            <person name="Murat C."/>
            <person name="Riley R."/>
            <person name="Ohm R."/>
            <person name="Sun H."/>
            <person name="Tunlid A."/>
            <person name="Henrissat B."/>
            <person name="Grigoriev I.V."/>
            <person name="Hibbett D.S."/>
            <person name="Martin F."/>
        </authorList>
    </citation>
    <scope>NUCLEOTIDE SEQUENCE [LARGE SCALE GENOMIC DNA]</scope>
    <source>
        <strain evidence="5 6">FD-325 SS-3</strain>
    </source>
</reference>
<evidence type="ECO:0000256" key="1">
    <source>
        <dbReference type="ARBA" id="ARBA00022598"/>
    </source>
</evidence>
<dbReference type="PANTHER" id="PTHR45728">
    <property type="entry name" value="ACETYL-COA CARBOXYLASE, ISOFORM A"/>
    <property type="match status" value="1"/>
</dbReference>
<evidence type="ECO:0000256" key="3">
    <source>
        <dbReference type="ARBA" id="ARBA00022840"/>
    </source>
</evidence>
<organism evidence="5 6">
    <name type="scientific">Plicaturopsis crispa FD-325 SS-3</name>
    <dbReference type="NCBI Taxonomy" id="944288"/>
    <lineage>
        <taxon>Eukaryota</taxon>
        <taxon>Fungi</taxon>
        <taxon>Dikarya</taxon>
        <taxon>Basidiomycota</taxon>
        <taxon>Agaricomycotina</taxon>
        <taxon>Agaricomycetes</taxon>
        <taxon>Agaricomycetidae</taxon>
        <taxon>Amylocorticiales</taxon>
        <taxon>Amylocorticiaceae</taxon>
        <taxon>Plicatura</taxon>
        <taxon>Plicaturopsis crispa</taxon>
    </lineage>
</organism>
<dbReference type="GO" id="GO:0006633">
    <property type="term" value="P:fatty acid biosynthetic process"/>
    <property type="evidence" value="ECO:0007669"/>
    <property type="project" value="TreeGrafter"/>
</dbReference>
<dbReference type="InterPro" id="IPR016185">
    <property type="entry name" value="PreATP-grasp_dom_sf"/>
</dbReference>
<dbReference type="Gene3D" id="3.40.50.20">
    <property type="match status" value="1"/>
</dbReference>
<feature type="domain" description="Biotin carboxylation" evidence="4">
    <location>
        <begin position="95"/>
        <end position="228"/>
    </location>
</feature>
<dbReference type="InterPro" id="IPR005481">
    <property type="entry name" value="BC-like_N"/>
</dbReference>
<keyword evidence="2" id="KW-0547">Nucleotide-binding</keyword>
<keyword evidence="6" id="KW-1185">Reference proteome</keyword>
<dbReference type="HOGENOM" id="CLU_1215201_0_0_1"/>
<evidence type="ECO:0000313" key="6">
    <source>
        <dbReference type="Proteomes" id="UP000053263"/>
    </source>
</evidence>
<dbReference type="GO" id="GO:0005524">
    <property type="term" value="F:ATP binding"/>
    <property type="evidence" value="ECO:0007669"/>
    <property type="project" value="UniProtKB-KW"/>
</dbReference>
<dbReference type="Proteomes" id="UP000053263">
    <property type="component" value="Unassembled WGS sequence"/>
</dbReference>
<keyword evidence="3" id="KW-0067">ATP-binding</keyword>
<dbReference type="Pfam" id="PF00289">
    <property type="entry name" value="Biotin_carb_N"/>
    <property type="match status" value="1"/>
</dbReference>
<accession>A0A0C9SJY9</accession>
<dbReference type="InterPro" id="IPR049076">
    <property type="entry name" value="ACCA"/>
</dbReference>